<dbReference type="RefSeq" id="WP_032520180.1">
    <property type="nucleotide sequence ID" value="NZ_CP138981.1"/>
</dbReference>
<organism evidence="1 2">
    <name type="scientific">Prochlorococcus marinus str. SB</name>
    <dbReference type="NCBI Taxonomy" id="59926"/>
    <lineage>
        <taxon>Bacteria</taxon>
        <taxon>Bacillati</taxon>
        <taxon>Cyanobacteriota</taxon>
        <taxon>Cyanophyceae</taxon>
        <taxon>Synechococcales</taxon>
        <taxon>Prochlorococcaceae</taxon>
        <taxon>Prochlorococcus</taxon>
    </lineage>
</organism>
<dbReference type="InterPro" id="IPR031100">
    <property type="entry name" value="LOG_fam"/>
</dbReference>
<sequence length="284" mass="32066">MKKHTSPKNNLKNLNLIINSDTYKLAHEDIGLLSRNEMRGVRMLLEITKPDLILEENKILSTIIIFGGASITEESNTKKRIENIEELIKKNPKSILLKRNLNRLENLLLMSHYYQSAKEFSKLASISNQNKNCNSHVIMTGGGPGIMEAANRGAFEANCKSIGLNISLPNEQIPNAFITPGLCFKFNYFALRKIHFVMRSVAAVFFPGGFGTLNELFELLTLCQTGMKTKIPIILFGKEYWNKVTNFGYLADLGLIEDKDLNLFQYVDTALEAWEIIKSSKISD</sequence>
<gene>
    <name evidence="1" type="ORF">EV02_1549</name>
</gene>
<protein>
    <submittedName>
        <fullName evidence="1">Putative dape protein and orf2</fullName>
    </submittedName>
</protein>
<reference evidence="2" key="1">
    <citation type="journal article" date="2014" name="Sci. Data">
        <title>Genomes of diverse isolates of the marine cyanobacterium Prochlorococcus.</title>
        <authorList>
            <person name="Biller S."/>
            <person name="Berube P."/>
            <person name="Thompson J."/>
            <person name="Kelly L."/>
            <person name="Roggensack S."/>
            <person name="Awad L."/>
            <person name="Roache-Johnson K."/>
            <person name="Ding H."/>
            <person name="Giovannoni S.J."/>
            <person name="Moore L.R."/>
            <person name="Chisholm S.W."/>
        </authorList>
    </citation>
    <scope>NUCLEOTIDE SEQUENCE [LARGE SCALE GENOMIC DNA]</scope>
    <source>
        <strain evidence="2">SB</strain>
    </source>
</reference>
<dbReference type="GO" id="GO:0005829">
    <property type="term" value="C:cytosol"/>
    <property type="evidence" value="ECO:0007669"/>
    <property type="project" value="TreeGrafter"/>
</dbReference>
<name>A0A0A2B8C1_PROMR</name>
<accession>A0A0A2B8C1</accession>
<dbReference type="Pfam" id="PF03641">
    <property type="entry name" value="Lysine_decarbox"/>
    <property type="match status" value="1"/>
</dbReference>
<dbReference type="EMBL" id="JNAS01000002">
    <property type="protein sequence ID" value="KGG08874.1"/>
    <property type="molecule type" value="Genomic_DNA"/>
</dbReference>
<dbReference type="OrthoDB" id="9801098at2"/>
<dbReference type="InterPro" id="IPR052341">
    <property type="entry name" value="LOG_family_nucleotidases"/>
</dbReference>
<dbReference type="eggNOG" id="COG1611">
    <property type="taxonomic scope" value="Bacteria"/>
</dbReference>
<dbReference type="Proteomes" id="UP000030345">
    <property type="component" value="Unassembled WGS sequence"/>
</dbReference>
<dbReference type="PANTHER" id="PTHR43393">
    <property type="entry name" value="CYTOKININ RIBOSIDE 5'-MONOPHOSPHATE PHOSPHORIBOHYDROLASE"/>
    <property type="match status" value="1"/>
</dbReference>
<evidence type="ECO:0000313" key="1">
    <source>
        <dbReference type="EMBL" id="KGG08874.1"/>
    </source>
</evidence>
<dbReference type="Gene3D" id="3.40.50.450">
    <property type="match status" value="1"/>
</dbReference>
<evidence type="ECO:0000313" key="2">
    <source>
        <dbReference type="Proteomes" id="UP000030345"/>
    </source>
</evidence>
<dbReference type="PANTHER" id="PTHR43393:SF3">
    <property type="entry name" value="LYSINE DECARBOXYLASE-LIKE PROTEIN"/>
    <property type="match status" value="1"/>
</dbReference>
<proteinExistence type="predicted"/>
<comment type="caution">
    <text evidence="1">The sequence shown here is derived from an EMBL/GenBank/DDBJ whole genome shotgun (WGS) entry which is preliminary data.</text>
</comment>
<dbReference type="STRING" id="59926.EV02_1549"/>
<dbReference type="AlphaFoldDB" id="A0A0A2B8C1"/>
<dbReference type="SUPFAM" id="SSF102405">
    <property type="entry name" value="MCP/YpsA-like"/>
    <property type="match status" value="1"/>
</dbReference>